<protein>
    <submittedName>
        <fullName evidence="4">Uncharacterized protein</fullName>
    </submittedName>
</protein>
<organism evidence="4 5">
    <name type="scientific">Thermalbibacter longus</name>
    <dbReference type="NCBI Taxonomy" id="2951981"/>
    <lineage>
        <taxon>Bacteria</taxon>
        <taxon>Pseudomonadati</taxon>
        <taxon>Thermomicrobiota</taxon>
        <taxon>Thermomicrobia</taxon>
        <taxon>Thermomicrobiales</taxon>
        <taxon>Thermomicrobiaceae</taxon>
        <taxon>Thermalbibacter</taxon>
    </lineage>
</organism>
<feature type="compositionally biased region" description="Low complexity" evidence="2">
    <location>
        <begin position="134"/>
        <end position="146"/>
    </location>
</feature>
<dbReference type="Pfam" id="PF07676">
    <property type="entry name" value="PD40"/>
    <property type="match status" value="4"/>
</dbReference>
<comment type="similarity">
    <text evidence="1">Belongs to the TolB family.</text>
</comment>
<evidence type="ECO:0000313" key="4">
    <source>
        <dbReference type="EMBL" id="MCM8749448.1"/>
    </source>
</evidence>
<dbReference type="InterPro" id="IPR011042">
    <property type="entry name" value="6-blade_b-propeller_TolB-like"/>
</dbReference>
<proteinExistence type="inferred from homology"/>
<comment type="caution">
    <text evidence="4">The sequence shown here is derived from an EMBL/GenBank/DDBJ whole genome shotgun (WGS) entry which is preliminary data.</text>
</comment>
<evidence type="ECO:0000256" key="2">
    <source>
        <dbReference type="SAM" id="MobiDB-lite"/>
    </source>
</evidence>
<name>A0AA42BD58_9BACT</name>
<feature type="region of interest" description="Disordered" evidence="2">
    <location>
        <begin position="130"/>
        <end position="161"/>
    </location>
</feature>
<keyword evidence="3" id="KW-0472">Membrane</keyword>
<dbReference type="Gene3D" id="2.120.10.30">
    <property type="entry name" value="TolB, C-terminal domain"/>
    <property type="match status" value="2"/>
</dbReference>
<dbReference type="PANTHER" id="PTHR36842:SF1">
    <property type="entry name" value="PROTEIN TOLB"/>
    <property type="match status" value="1"/>
</dbReference>
<dbReference type="EMBL" id="JAMSLR010000006">
    <property type="protein sequence ID" value="MCM8749448.1"/>
    <property type="molecule type" value="Genomic_DNA"/>
</dbReference>
<dbReference type="AlphaFoldDB" id="A0AA42BD58"/>
<keyword evidence="5" id="KW-1185">Reference proteome</keyword>
<dbReference type="Proteomes" id="UP001165306">
    <property type="component" value="Unassembled WGS sequence"/>
</dbReference>
<evidence type="ECO:0000256" key="3">
    <source>
        <dbReference type="SAM" id="Phobius"/>
    </source>
</evidence>
<feature type="compositionally biased region" description="Low complexity" evidence="2">
    <location>
        <begin position="338"/>
        <end position="349"/>
    </location>
</feature>
<dbReference type="InterPro" id="IPR011659">
    <property type="entry name" value="WD40"/>
</dbReference>
<evidence type="ECO:0000313" key="5">
    <source>
        <dbReference type="Proteomes" id="UP001165306"/>
    </source>
</evidence>
<dbReference type="RefSeq" id="WP_284057231.1">
    <property type="nucleotide sequence ID" value="NZ_JAMSLR010000006.1"/>
</dbReference>
<dbReference type="SUPFAM" id="SSF82171">
    <property type="entry name" value="DPP6 N-terminal domain-like"/>
    <property type="match status" value="1"/>
</dbReference>
<keyword evidence="3" id="KW-1133">Transmembrane helix</keyword>
<evidence type="ECO:0000256" key="1">
    <source>
        <dbReference type="ARBA" id="ARBA00009820"/>
    </source>
</evidence>
<reference evidence="4" key="1">
    <citation type="submission" date="2022-06" db="EMBL/GenBank/DDBJ databases">
        <title>CFH 74404 Thermomicrobiaceae sp.</title>
        <authorList>
            <person name="Ming H."/>
            <person name="Li W.-J."/>
            <person name="Zhao Z."/>
        </authorList>
    </citation>
    <scope>NUCLEOTIDE SEQUENCE</scope>
    <source>
        <strain evidence="4">CFH 74404</strain>
    </source>
</reference>
<keyword evidence="3" id="KW-0812">Transmembrane</keyword>
<accession>A0AA42BD58</accession>
<dbReference type="PANTHER" id="PTHR36842">
    <property type="entry name" value="PROTEIN TOLB HOMOLOG"/>
    <property type="match status" value="1"/>
</dbReference>
<feature type="transmembrane region" description="Helical" evidence="3">
    <location>
        <begin position="99"/>
        <end position="121"/>
    </location>
</feature>
<sequence length="745" mass="79656">MARRRRITEHYPDLLDGHDAELARLVAGLDALLASSEPPAELRTAISGLARTQARRSSIAVAPAEPVWEPQAGEPEAPRPTNVIAWPGERRRGRRPRTWLRSTSELLAAGMVLVLFTWLLVTVLGSRIDERTGPLAQPDPTTALTPAPTPPGTPSTGPMSIVTPPPGIDTSAWQTYRDERAGFELKYPPDAKLTAQDGSTRIDLPFAPGTNLVEKYVTVTAEPPPAGGCTSPQLAGYQPGTIPTERVLVDGVEFTRAIIDGAAAGNRYEATSYWTDATGTCVVLDFVLHSAVPQNYTTPPPEFDAARESEVFTAIVSTFRRLEPQSNTPDQDMPQLVTPTPTEIPTPGTASPSARQGKPFPGMGKMAVVTAEGLDLIDFESGRAVTVPSESAVAFPAWSPDGQWLAYLDLGSRSIGLVGSDGTPVPMPEVPNGPFTENFAWSPAEDILAIAPSNGGLYLVTPSGDVRLLADGLVTQFAWSPDGQTLAYATTLPSGSTESASAAIFTVPVSGGEPQQRYLAEGVEIVLAGWWPDGQGILFWLGVRSASIAMDGMTLFSLPLDAGDPVKLGVMLPERAFLDWSTDGRLVMVEGEGRELWSGDKAIAICDARTGTCQRLPKPDGTVSLYPAWSPDGRLAFIRAEAPGQYPNDGEALRAWLSTWTLVIANPDSLSEQVLDAAQTGGAGVQAPAWSRDGNRLVFLRDHAVWAIDVRNPQPVMLVELAGDTALDGHGRPMVDPRQVLSWHR</sequence>
<feature type="region of interest" description="Disordered" evidence="2">
    <location>
        <begin position="324"/>
        <end position="360"/>
    </location>
</feature>
<gene>
    <name evidence="4" type="ORF">NET02_09840</name>
</gene>